<feature type="domain" description="SMP-LTD" evidence="10">
    <location>
        <begin position="733"/>
        <end position="1019"/>
    </location>
</feature>
<evidence type="ECO:0000256" key="9">
    <source>
        <dbReference type="SAM" id="MobiDB-lite"/>
    </source>
</evidence>
<keyword evidence="5" id="KW-1133">Transmembrane helix</keyword>
<feature type="compositionally biased region" description="Basic and acidic residues" evidence="9">
    <location>
        <begin position="1"/>
        <end position="10"/>
    </location>
</feature>
<keyword evidence="12" id="KW-1185">Reference proteome</keyword>
<feature type="region of interest" description="Disordered" evidence="9">
    <location>
        <begin position="78"/>
        <end position="124"/>
    </location>
</feature>
<feature type="region of interest" description="Disordered" evidence="9">
    <location>
        <begin position="1"/>
        <end position="51"/>
    </location>
</feature>
<feature type="region of interest" description="Disordered" evidence="9">
    <location>
        <begin position="178"/>
        <end position="235"/>
    </location>
</feature>
<dbReference type="GO" id="GO:0006869">
    <property type="term" value="P:lipid transport"/>
    <property type="evidence" value="ECO:0007669"/>
    <property type="project" value="UniProtKB-KW"/>
</dbReference>
<sequence length="1063" mass="117499">MAELGEHGARGEGGCEDGGVEGLELLQDSQRPACGSPPAPPQGPHLGGLKRGIVIQLTGTEGEWDSLEDSELIFPLEHDYGDQNPFTPLSKKRHNSTEEDSQRYLHSPSFHVPLSPSSPGSLGDCSVSAPSFLSPDPAGPTHRPLVSLVKSLSAELEVPQSPSLKPKPFLSLVKSISTEISRSEPEVSQSRSDSRLSLHLQWKNLTQPRVRGNGDSRTAPPSPIALSPSESPKAGFFKTELEDTKRKFSEAMQEPMFSKPISMFSKIMGDEKENAAAGSPKQQRASGPPSSSSSVELGLTESPLRSAKKGDSGSTSPMFDWPSVRLPRKGQDSKTCSLHGIHGNKLGDKSEELEICAYNEILQVMAVKSHHHGHPRRSPGSLTSSRCHRAVAQPSCPPPLPWTELFCVAVLSYAYFTLPLSSYMSGVALGVAFGFLLGLLLIRLGSTNHVDQPHRDFLTEEPDSLSTPPHVLKGWMNEIFEYDPETYHPALTHSVFITLEGHKLRLDYPRNSISRRATYDDRPPEPLVTSSRCFQLQHSKVFLLPSALARKRMWNLKYPICIELAEGERDVDVERCTEETLEEQTPPTQTTVTPKSAATHRTTLYLFGRTGRDKEEWFHRFISASNVTENKEKEKDRTSQYMMAAQALSPSRRSQDSKGSSRIGSPEEDLVSPPLAPSMQPSRVGCPLLDHSNYMARLLASNPSSPLPSPPLSTDTSPTDKHRCTCGLLELKGEGQTDWVNALIGRIFWDFLHEKYWSDVVSRKIQKKLTKIRLPYFMNELTLTELDMGSCLPQITSTAKPVLNSRGLWLELEVVYVGGLQMTLETKMNLSKLGKEAGQDTDSFTDIGTLRSRPILSVLADSDAESSSAGSSDEEDVLLSDPQGIVTPPGSEGVAASGGRTGRRILRFVDKIAKSKYFQKATENEYIKKKIEEMSKTPLLLSVEVQELSGTLVVNIPPPPTDRIWYSFCVPPKLDLHVRPKLGEREVTFCHVTEWIEKKLQDEFQKVFVLPNMDDIYLPLMHSGLEVLPTAEQHQQCLAQTSPSHHSTLEFVGKTETTAEQVD</sequence>
<feature type="region of interest" description="Disordered" evidence="9">
    <location>
        <begin position="271"/>
        <end position="336"/>
    </location>
</feature>
<evidence type="ECO:0000256" key="2">
    <source>
        <dbReference type="ARBA" id="ARBA00022448"/>
    </source>
</evidence>
<evidence type="ECO:0000256" key="7">
    <source>
        <dbReference type="ARBA" id="ARBA00023121"/>
    </source>
</evidence>
<comment type="subcellular location">
    <subcellularLocation>
        <location evidence="1">Endoplasmic reticulum membrane</location>
    </subcellularLocation>
</comment>
<dbReference type="PROSITE" id="PS51847">
    <property type="entry name" value="SMP"/>
    <property type="match status" value="1"/>
</dbReference>
<feature type="region of interest" description="Disordered" evidence="9">
    <location>
        <begin position="645"/>
        <end position="683"/>
    </location>
</feature>
<evidence type="ECO:0000259" key="10">
    <source>
        <dbReference type="PROSITE" id="PS51847"/>
    </source>
</evidence>
<keyword evidence="8" id="KW-0472">Membrane</keyword>
<feature type="compositionally biased region" description="Low complexity" evidence="9">
    <location>
        <begin position="583"/>
        <end position="594"/>
    </location>
</feature>
<evidence type="ECO:0000313" key="11">
    <source>
        <dbReference type="EMBL" id="KAL0983937.1"/>
    </source>
</evidence>
<dbReference type="CDD" id="cd21675">
    <property type="entry name" value="SMP_TEX2"/>
    <property type="match status" value="1"/>
</dbReference>
<feature type="region of interest" description="Disordered" evidence="9">
    <location>
        <begin position="1041"/>
        <end position="1063"/>
    </location>
</feature>
<keyword evidence="2" id="KW-0813">Transport</keyword>
<keyword evidence="3" id="KW-0812">Transmembrane</keyword>
<accession>A0ABD0XAG0</accession>
<dbReference type="EMBL" id="JAGEUA010000004">
    <property type="protein sequence ID" value="KAL0983937.1"/>
    <property type="molecule type" value="Genomic_DNA"/>
</dbReference>
<dbReference type="PANTHER" id="PTHR13466:SF4">
    <property type="entry name" value="SMP-LTD DOMAIN-CONTAINING PROTEIN"/>
    <property type="match status" value="1"/>
</dbReference>
<protein>
    <recommendedName>
        <fullName evidence="10">SMP-LTD domain-containing protein</fullName>
    </recommendedName>
</protein>
<name>A0ABD0XAG0_UMBPY</name>
<dbReference type="GO" id="GO:0005789">
    <property type="term" value="C:endoplasmic reticulum membrane"/>
    <property type="evidence" value="ECO:0007669"/>
    <property type="project" value="UniProtKB-SubCell"/>
</dbReference>
<feature type="region of interest" description="Disordered" evidence="9">
    <location>
        <begin position="578"/>
        <end position="597"/>
    </location>
</feature>
<dbReference type="Proteomes" id="UP001557470">
    <property type="component" value="Unassembled WGS sequence"/>
</dbReference>
<comment type="caution">
    <text evidence="11">The sequence shown here is derived from an EMBL/GenBank/DDBJ whole genome shotgun (WGS) entry which is preliminary data.</text>
</comment>
<dbReference type="InterPro" id="IPR031468">
    <property type="entry name" value="SMP_LBD"/>
</dbReference>
<evidence type="ECO:0000256" key="3">
    <source>
        <dbReference type="ARBA" id="ARBA00022692"/>
    </source>
</evidence>
<evidence type="ECO:0000256" key="8">
    <source>
        <dbReference type="ARBA" id="ARBA00023136"/>
    </source>
</evidence>
<dbReference type="GO" id="GO:0008289">
    <property type="term" value="F:lipid binding"/>
    <property type="evidence" value="ECO:0007669"/>
    <property type="project" value="UniProtKB-KW"/>
</dbReference>
<evidence type="ECO:0000256" key="1">
    <source>
        <dbReference type="ARBA" id="ARBA00004586"/>
    </source>
</evidence>
<dbReference type="AlphaFoldDB" id="A0ABD0XAG0"/>
<organism evidence="11 12">
    <name type="scientific">Umbra pygmaea</name>
    <name type="common">Eastern mudminnow</name>
    <dbReference type="NCBI Taxonomy" id="75934"/>
    <lineage>
        <taxon>Eukaryota</taxon>
        <taxon>Metazoa</taxon>
        <taxon>Chordata</taxon>
        <taxon>Craniata</taxon>
        <taxon>Vertebrata</taxon>
        <taxon>Euteleostomi</taxon>
        <taxon>Actinopterygii</taxon>
        <taxon>Neopterygii</taxon>
        <taxon>Teleostei</taxon>
        <taxon>Protacanthopterygii</taxon>
        <taxon>Esociformes</taxon>
        <taxon>Umbridae</taxon>
        <taxon>Umbra</taxon>
    </lineage>
</organism>
<evidence type="ECO:0000256" key="4">
    <source>
        <dbReference type="ARBA" id="ARBA00022824"/>
    </source>
</evidence>
<feature type="compositionally biased region" description="Polar residues" evidence="9">
    <location>
        <begin position="648"/>
        <end position="663"/>
    </location>
</feature>
<gene>
    <name evidence="11" type="ORF">UPYG_G00134970</name>
</gene>
<dbReference type="PANTHER" id="PTHR13466">
    <property type="entry name" value="TEX2 PROTEIN-RELATED"/>
    <property type="match status" value="1"/>
</dbReference>
<evidence type="ECO:0000256" key="6">
    <source>
        <dbReference type="ARBA" id="ARBA00023055"/>
    </source>
</evidence>
<keyword evidence="7" id="KW-0446">Lipid-binding</keyword>
<feature type="compositionally biased region" description="Polar residues" evidence="9">
    <location>
        <begin position="178"/>
        <end position="191"/>
    </location>
</feature>
<feature type="compositionally biased region" description="Low complexity" evidence="9">
    <location>
        <begin position="286"/>
        <end position="302"/>
    </location>
</feature>
<keyword evidence="6" id="KW-0445">Lipid transport</keyword>
<reference evidence="11 12" key="1">
    <citation type="submission" date="2024-06" db="EMBL/GenBank/DDBJ databases">
        <authorList>
            <person name="Pan Q."/>
            <person name="Wen M."/>
            <person name="Jouanno E."/>
            <person name="Zahm M."/>
            <person name="Klopp C."/>
            <person name="Cabau C."/>
            <person name="Louis A."/>
            <person name="Berthelot C."/>
            <person name="Parey E."/>
            <person name="Roest Crollius H."/>
            <person name="Montfort J."/>
            <person name="Robinson-Rechavi M."/>
            <person name="Bouchez O."/>
            <person name="Lampietro C."/>
            <person name="Lopez Roques C."/>
            <person name="Donnadieu C."/>
            <person name="Postlethwait J."/>
            <person name="Bobe J."/>
            <person name="Verreycken H."/>
            <person name="Guiguen Y."/>
        </authorList>
    </citation>
    <scope>NUCLEOTIDE SEQUENCE [LARGE SCALE GENOMIC DNA]</scope>
    <source>
        <strain evidence="11">Up_M1</strain>
        <tissue evidence="11">Testis</tissue>
    </source>
</reference>
<evidence type="ECO:0000313" key="12">
    <source>
        <dbReference type="Proteomes" id="UP001557470"/>
    </source>
</evidence>
<keyword evidence="4" id="KW-0256">Endoplasmic reticulum</keyword>
<feature type="compositionally biased region" description="Low complexity" evidence="9">
    <location>
        <begin position="113"/>
        <end position="123"/>
    </location>
</feature>
<evidence type="ECO:0000256" key="5">
    <source>
        <dbReference type="ARBA" id="ARBA00022989"/>
    </source>
</evidence>
<feature type="region of interest" description="Disordered" evidence="9">
    <location>
        <begin position="699"/>
        <end position="719"/>
    </location>
</feature>
<proteinExistence type="predicted"/>